<dbReference type="PANTHER" id="PTHR34791">
    <property type="entry name" value="OS02G0272100 PROTEIN"/>
    <property type="match status" value="1"/>
</dbReference>
<protein>
    <submittedName>
        <fullName evidence="1">Uncharacterized protein</fullName>
    </submittedName>
</protein>
<dbReference type="Gramene" id="TKW27725">
    <property type="protein sequence ID" value="TKW27725"/>
    <property type="gene ID" value="SEVIR_3G276300v2"/>
</dbReference>
<accession>A0A4U6VGD0</accession>
<proteinExistence type="predicted"/>
<dbReference type="Proteomes" id="UP000298652">
    <property type="component" value="Chromosome 3"/>
</dbReference>
<dbReference type="EMBL" id="CM016554">
    <property type="protein sequence ID" value="TKW27725.1"/>
    <property type="molecule type" value="Genomic_DNA"/>
</dbReference>
<sequence>MVMVSPLHMAIDAGRWDGERLLGRLIIVVHAAFLDAGFVPVPHRSGRNPSRVPRQAGRTALALSLRYDAPQLLHREDAEAAVLRIQAHGRWHLVLYVLYEPKPWLVEHCVLVDALAAAPGGRPGPHDAAMRSDARLEGLWRRLSDDLCRRALVATCRRRNGVALEPTFTSLPGRDLARLTNGADLARAELVCTGLRRLVAHRDRELWEPMYEALRLRRRSPATAAHRRGDHAYRHHHRSRFNLAMRRSFPTCGSWWTVGEDPST</sequence>
<reference evidence="1" key="1">
    <citation type="submission" date="2019-03" db="EMBL/GenBank/DDBJ databases">
        <title>WGS assembly of Setaria viridis.</title>
        <authorList>
            <person name="Huang P."/>
            <person name="Jenkins J."/>
            <person name="Grimwood J."/>
            <person name="Barry K."/>
            <person name="Healey A."/>
            <person name="Mamidi S."/>
            <person name="Sreedasyam A."/>
            <person name="Shu S."/>
            <person name="Feldman M."/>
            <person name="Wu J."/>
            <person name="Yu Y."/>
            <person name="Chen C."/>
            <person name="Johnson J."/>
            <person name="Rokhsar D."/>
            <person name="Baxter I."/>
            <person name="Schmutz J."/>
            <person name="Brutnell T."/>
            <person name="Kellogg E."/>
        </authorList>
    </citation>
    <scope>NUCLEOTIDE SEQUENCE [LARGE SCALE GENOMIC DNA]</scope>
</reference>
<keyword evidence="2" id="KW-1185">Reference proteome</keyword>
<dbReference type="OMA" id="HMAIDAG"/>
<dbReference type="AlphaFoldDB" id="A0A4U6VGD0"/>
<organism evidence="1 2">
    <name type="scientific">Setaria viridis</name>
    <name type="common">Green bristlegrass</name>
    <name type="synonym">Setaria italica subsp. viridis</name>
    <dbReference type="NCBI Taxonomy" id="4556"/>
    <lineage>
        <taxon>Eukaryota</taxon>
        <taxon>Viridiplantae</taxon>
        <taxon>Streptophyta</taxon>
        <taxon>Embryophyta</taxon>
        <taxon>Tracheophyta</taxon>
        <taxon>Spermatophyta</taxon>
        <taxon>Magnoliopsida</taxon>
        <taxon>Liliopsida</taxon>
        <taxon>Poales</taxon>
        <taxon>Poaceae</taxon>
        <taxon>PACMAD clade</taxon>
        <taxon>Panicoideae</taxon>
        <taxon>Panicodae</taxon>
        <taxon>Paniceae</taxon>
        <taxon>Cenchrinae</taxon>
        <taxon>Setaria</taxon>
    </lineage>
</organism>
<gene>
    <name evidence="1" type="ORF">SEVIR_3G276300v2</name>
</gene>
<evidence type="ECO:0000313" key="2">
    <source>
        <dbReference type="Proteomes" id="UP000298652"/>
    </source>
</evidence>
<dbReference type="PANTHER" id="PTHR34791:SF1">
    <property type="entry name" value="OS02G0272100 PROTEIN"/>
    <property type="match status" value="1"/>
</dbReference>
<name>A0A4U6VGD0_SETVI</name>
<evidence type="ECO:0000313" key="1">
    <source>
        <dbReference type="EMBL" id="TKW27725.1"/>
    </source>
</evidence>